<dbReference type="EMBL" id="LAZR01002902">
    <property type="protein sequence ID" value="KKN24203.1"/>
    <property type="molecule type" value="Genomic_DNA"/>
</dbReference>
<dbReference type="AlphaFoldDB" id="A0A0F9S4B1"/>
<gene>
    <name evidence="1" type="ORF">LCGC14_0897340</name>
</gene>
<sequence>MPFYYVASGTNLYKVNTSGTLTTLSLPTGVSMVTTRRARFAMLNQRVIMVNGATRNIWIDPIDDTVRPLAIQPPVTPPLAVAGSSGNLTGTYKVKLTFGIKDSDGKLLLESALGPASDAVAITSKKLKLTGVSISDDSEVNVRRTYRTVAGGNIYFEWIDLDGNTSTDMEDDLSDAGLNLLPQPRDLGSPEGTSGINRLRVITSWKDRLWAAGSDAIDTVVFTGSRKLYAWPVEGGINIPQLGEDDTGITGFAARRDVLGVSKRDSLHMITGNSPSDFRRVTVAQGPGTGFVAPDSIVIIGDVAYGLGENGVNRWDDTGVETFSNDKAKGWFTTDDTFNRSQFSNAVGAFDPSLRVYRLGLSATGSTDIDRWVDYYIDQDVWLGPHKTGALTGAWLGLFEDSNDLALPILGDDSGFLYTMNNSTQTDGADTAIDFDVDLPFFSMNSPDIEKHFGQPTIVSKVESGGTLTITPKTGGLDASAGSDLSHDLTTGRELLDRLGQGRFVQLRLRQNTNAQGVELYGIEIPFHELGRR</sequence>
<reference evidence="1" key="1">
    <citation type="journal article" date="2015" name="Nature">
        <title>Complex archaea that bridge the gap between prokaryotes and eukaryotes.</title>
        <authorList>
            <person name="Spang A."/>
            <person name="Saw J.H."/>
            <person name="Jorgensen S.L."/>
            <person name="Zaremba-Niedzwiedzka K."/>
            <person name="Martijn J."/>
            <person name="Lind A.E."/>
            <person name="van Eijk R."/>
            <person name="Schleper C."/>
            <person name="Guy L."/>
            <person name="Ettema T.J."/>
        </authorList>
    </citation>
    <scope>NUCLEOTIDE SEQUENCE</scope>
</reference>
<comment type="caution">
    <text evidence="1">The sequence shown here is derived from an EMBL/GenBank/DDBJ whole genome shotgun (WGS) entry which is preliminary data.</text>
</comment>
<protein>
    <submittedName>
        <fullName evidence="1">Uncharacterized protein</fullName>
    </submittedName>
</protein>
<evidence type="ECO:0000313" key="1">
    <source>
        <dbReference type="EMBL" id="KKN24203.1"/>
    </source>
</evidence>
<organism evidence="1">
    <name type="scientific">marine sediment metagenome</name>
    <dbReference type="NCBI Taxonomy" id="412755"/>
    <lineage>
        <taxon>unclassified sequences</taxon>
        <taxon>metagenomes</taxon>
        <taxon>ecological metagenomes</taxon>
    </lineage>
</organism>
<name>A0A0F9S4B1_9ZZZZ</name>
<accession>A0A0F9S4B1</accession>
<proteinExistence type="predicted"/>